<accession>A0A0E0USY6</accession>
<dbReference type="AlphaFoldDB" id="A0A0E0USY6"/>
<dbReference type="Pfam" id="PF06619">
    <property type="entry name" value="DUF1149"/>
    <property type="match status" value="1"/>
</dbReference>
<gene>
    <name evidence="1" type="ordered locus">LMM7_0433</name>
</gene>
<protein>
    <recommendedName>
        <fullName evidence="3">DUF1149 family protein</fullName>
    </recommendedName>
</protein>
<dbReference type="PIRSF" id="PIRSF031568">
    <property type="entry name" value="UCP031568"/>
    <property type="match status" value="1"/>
</dbReference>
<dbReference type="InterPro" id="IPR035958">
    <property type="entry name" value="SecB-like_sf"/>
</dbReference>
<dbReference type="HOGENOM" id="CLU_141069_1_0_9"/>
<dbReference type="Gene3D" id="3.10.420.10">
    <property type="entry name" value="SecB-like"/>
    <property type="match status" value="1"/>
</dbReference>
<dbReference type="EMBL" id="CP002816">
    <property type="protein sequence ID" value="AEH91439.1"/>
    <property type="molecule type" value="Genomic_DNA"/>
</dbReference>
<dbReference type="KEGG" id="lmq:LMM7_0433"/>
<evidence type="ECO:0008006" key="3">
    <source>
        <dbReference type="Google" id="ProtNLM"/>
    </source>
</evidence>
<evidence type="ECO:0000313" key="1">
    <source>
        <dbReference type="EMBL" id="AEH91439.1"/>
    </source>
</evidence>
<dbReference type="RefSeq" id="WP_003723120.1">
    <property type="nucleotide sequence ID" value="NC_017537.1"/>
</dbReference>
<name>A0A0E0USY6_LISMM</name>
<dbReference type="InterPro" id="IPR009530">
    <property type="entry name" value="DUF1149"/>
</dbReference>
<organism evidence="1 2">
    <name type="scientific">Listeria monocytogenes serotype 4a (strain M7)</name>
    <dbReference type="NCBI Taxonomy" id="1030009"/>
    <lineage>
        <taxon>Bacteria</taxon>
        <taxon>Bacillati</taxon>
        <taxon>Bacillota</taxon>
        <taxon>Bacilli</taxon>
        <taxon>Bacillales</taxon>
        <taxon>Listeriaceae</taxon>
        <taxon>Listeria</taxon>
    </lineage>
</organism>
<reference evidence="1 2" key="1">
    <citation type="journal article" date="2011" name="J. Bacteriol.">
        <title>Genome sequence of the nonpathogenic Listeria monocytogenes serovar 4a strain M7.</title>
        <authorList>
            <person name="Chen J."/>
            <person name="Xia Y."/>
            <person name="Cheng C."/>
            <person name="Fang C."/>
            <person name="Shan Y."/>
            <person name="Jin G."/>
            <person name="Fang W."/>
        </authorList>
    </citation>
    <scope>NUCLEOTIDE SEQUENCE [LARGE SCALE GENOMIC DNA]</scope>
    <source>
        <strain evidence="1 2">M7</strain>
    </source>
</reference>
<proteinExistence type="predicted"/>
<dbReference type="PATRIC" id="fig|1030009.3.peg.425"/>
<evidence type="ECO:0000313" key="2">
    <source>
        <dbReference type="Proteomes" id="UP000000486"/>
    </source>
</evidence>
<sequence>MDIVTNKIVVEKYNFETIVEENEQFENKIELEVHEVEPVNGNVELMSKGKIFKITIPFLLVLENFRIDGRISRIIQLKDFFGDFSDLEAVDVEGLSNPLIDYIKRLTYDVTEIAFDEPGVSLDFNANHNS</sequence>
<dbReference type="Proteomes" id="UP000000486">
    <property type="component" value="Chromosome"/>
</dbReference>
<dbReference type="SUPFAM" id="SSF54611">
    <property type="entry name" value="SecB-like"/>
    <property type="match status" value="1"/>
</dbReference>